<evidence type="ECO:0000313" key="2">
    <source>
        <dbReference type="EMBL" id="ELR24857.1"/>
    </source>
</evidence>
<feature type="signal peptide" evidence="1">
    <location>
        <begin position="1"/>
        <end position="29"/>
    </location>
</feature>
<gene>
    <name evidence="2" type="ORF">ACA1_175310</name>
</gene>
<dbReference type="Gene3D" id="3.40.50.150">
    <property type="entry name" value="Vaccinia Virus protein VP39"/>
    <property type="match status" value="1"/>
</dbReference>
<dbReference type="RefSeq" id="XP_004356757.1">
    <property type="nucleotide sequence ID" value="XM_004356704.1"/>
</dbReference>
<dbReference type="AlphaFoldDB" id="L8HI14"/>
<keyword evidence="1" id="KW-0732">Signal</keyword>
<dbReference type="InterPro" id="IPR029063">
    <property type="entry name" value="SAM-dependent_MTases_sf"/>
</dbReference>
<accession>L8HI14</accession>
<dbReference type="OrthoDB" id="419048at2759"/>
<dbReference type="KEGG" id="acan:ACA1_175310"/>
<feature type="chain" id="PRO_5003991113" description="Class I SAM-dependent methyltransferase" evidence="1">
    <location>
        <begin position="30"/>
        <end position="248"/>
    </location>
</feature>
<reference evidence="2 3" key="1">
    <citation type="journal article" date="2013" name="Genome Biol.">
        <title>Genome of Acanthamoeba castellanii highlights extensive lateral gene transfer and early evolution of tyrosine kinase signaling.</title>
        <authorList>
            <person name="Clarke M."/>
            <person name="Lohan A.J."/>
            <person name="Liu B."/>
            <person name="Lagkouvardos I."/>
            <person name="Roy S."/>
            <person name="Zafar N."/>
            <person name="Bertelli C."/>
            <person name="Schilde C."/>
            <person name="Kianianmomeni A."/>
            <person name="Burglin T.R."/>
            <person name="Frech C."/>
            <person name="Turcotte B."/>
            <person name="Kopec K.O."/>
            <person name="Synnott J.M."/>
            <person name="Choo C."/>
            <person name="Paponov I."/>
            <person name="Finkler A."/>
            <person name="Soon Heng Tan C."/>
            <person name="Hutchins A.P."/>
            <person name="Weinmeier T."/>
            <person name="Rattei T."/>
            <person name="Chu J.S."/>
            <person name="Gimenez G."/>
            <person name="Irimia M."/>
            <person name="Rigden D.J."/>
            <person name="Fitzpatrick D.A."/>
            <person name="Lorenzo-Morales J."/>
            <person name="Bateman A."/>
            <person name="Chiu C.H."/>
            <person name="Tang P."/>
            <person name="Hegemann P."/>
            <person name="Fromm H."/>
            <person name="Raoult D."/>
            <person name="Greub G."/>
            <person name="Miranda-Saavedra D."/>
            <person name="Chen N."/>
            <person name="Nash P."/>
            <person name="Ginger M.L."/>
            <person name="Horn M."/>
            <person name="Schaap P."/>
            <person name="Caler L."/>
            <person name="Loftus B."/>
        </authorList>
    </citation>
    <scope>NUCLEOTIDE SEQUENCE [LARGE SCALE GENOMIC DNA]</scope>
    <source>
        <strain evidence="2 3">Neff</strain>
    </source>
</reference>
<dbReference type="OMA" id="SHTLEIM"/>
<dbReference type="GeneID" id="14925888"/>
<evidence type="ECO:0000313" key="3">
    <source>
        <dbReference type="Proteomes" id="UP000011083"/>
    </source>
</evidence>
<keyword evidence="3" id="KW-1185">Reference proteome</keyword>
<dbReference type="VEuPathDB" id="AmoebaDB:ACA1_175310"/>
<dbReference type="SUPFAM" id="SSF53335">
    <property type="entry name" value="S-adenosyl-L-methionine-dependent methyltransferases"/>
    <property type="match status" value="1"/>
</dbReference>
<name>L8HI14_ACACF</name>
<dbReference type="EMBL" id="KB007811">
    <property type="protein sequence ID" value="ELR24857.1"/>
    <property type="molecule type" value="Genomic_DNA"/>
</dbReference>
<evidence type="ECO:0000256" key="1">
    <source>
        <dbReference type="SAM" id="SignalP"/>
    </source>
</evidence>
<evidence type="ECO:0008006" key="4">
    <source>
        <dbReference type="Google" id="ProtNLM"/>
    </source>
</evidence>
<proteinExistence type="predicted"/>
<organism evidence="2 3">
    <name type="scientific">Acanthamoeba castellanii (strain ATCC 30010 / Neff)</name>
    <dbReference type="NCBI Taxonomy" id="1257118"/>
    <lineage>
        <taxon>Eukaryota</taxon>
        <taxon>Amoebozoa</taxon>
        <taxon>Discosea</taxon>
        <taxon>Longamoebia</taxon>
        <taxon>Centramoebida</taxon>
        <taxon>Acanthamoebidae</taxon>
        <taxon>Acanthamoeba</taxon>
    </lineage>
</organism>
<sequence>MQLHESALAVTLAVLSLVTLFLIFSPASPWAPTDGAERYRGWTRDHVPLFFEWWTLLDRLHQESRSGKIEGHMSSHQASYYTSLGQLPFVRTVCEIGFNGGHSAVMWLTSNPDLHLYAFDLGLHSYARTAQNWIDQHFPGRLTLTLGDSVETVPAFARDHPELLCDVLHIDGGHFYGVPLADLRNMRRMAARPTHLVLIDGVECPHVWCEARQRAWDQMKGEHAIEEWECVSSGEGNKGWCAGRYTPL</sequence>
<dbReference type="Pfam" id="PF13578">
    <property type="entry name" value="Methyltransf_24"/>
    <property type="match status" value="1"/>
</dbReference>
<dbReference type="Proteomes" id="UP000011083">
    <property type="component" value="Unassembled WGS sequence"/>
</dbReference>
<protein>
    <recommendedName>
        <fullName evidence="4">Class I SAM-dependent methyltransferase</fullName>
    </recommendedName>
</protein>